<evidence type="ECO:0000256" key="1">
    <source>
        <dbReference type="ARBA" id="ARBA00001274"/>
    </source>
</evidence>
<protein>
    <recommendedName>
        <fullName evidence="4">threonine ammonia-lyase</fullName>
        <ecNumber evidence="4">4.3.1.19</ecNumber>
    </recommendedName>
    <alternativeName>
        <fullName evidence="8">Threonine deaminase</fullName>
    </alternativeName>
</protein>
<dbReference type="AlphaFoldDB" id="A0A563ETP4"/>
<evidence type="ECO:0000256" key="3">
    <source>
        <dbReference type="ARBA" id="ARBA00010869"/>
    </source>
</evidence>
<dbReference type="GO" id="GO:0004794">
    <property type="term" value="F:threonine deaminase activity"/>
    <property type="evidence" value="ECO:0007669"/>
    <property type="project" value="UniProtKB-EC"/>
</dbReference>
<evidence type="ECO:0000256" key="2">
    <source>
        <dbReference type="ARBA" id="ARBA00001933"/>
    </source>
</evidence>
<dbReference type="FunFam" id="3.40.50.1100:FF:000005">
    <property type="entry name" value="Threonine dehydratase catabolic"/>
    <property type="match status" value="1"/>
</dbReference>
<organism evidence="10 11">
    <name type="scientific">Lentzea tibetensis</name>
    <dbReference type="NCBI Taxonomy" id="2591470"/>
    <lineage>
        <taxon>Bacteria</taxon>
        <taxon>Bacillati</taxon>
        <taxon>Actinomycetota</taxon>
        <taxon>Actinomycetes</taxon>
        <taxon>Pseudonocardiales</taxon>
        <taxon>Pseudonocardiaceae</taxon>
        <taxon>Lentzea</taxon>
    </lineage>
</organism>
<dbReference type="InterPro" id="IPR001926">
    <property type="entry name" value="TrpB-like_PALP"/>
</dbReference>
<comment type="cofactor">
    <cofactor evidence="2">
        <name>pyridoxal 5'-phosphate</name>
        <dbReference type="ChEBI" id="CHEBI:597326"/>
    </cofactor>
</comment>
<dbReference type="OrthoDB" id="4408011at2"/>
<dbReference type="RefSeq" id="WP_146352626.1">
    <property type="nucleotide sequence ID" value="NZ_VOBR01000009.1"/>
</dbReference>
<dbReference type="Pfam" id="PF00291">
    <property type="entry name" value="PALP"/>
    <property type="match status" value="1"/>
</dbReference>
<evidence type="ECO:0000256" key="6">
    <source>
        <dbReference type="ARBA" id="ARBA00023239"/>
    </source>
</evidence>
<comment type="catalytic activity">
    <reaction evidence="1">
        <text>L-threonine = 2-oxobutanoate + NH4(+)</text>
        <dbReference type="Rhea" id="RHEA:22108"/>
        <dbReference type="ChEBI" id="CHEBI:16763"/>
        <dbReference type="ChEBI" id="CHEBI:28938"/>
        <dbReference type="ChEBI" id="CHEBI:57926"/>
        <dbReference type="EC" id="4.3.1.19"/>
    </reaction>
</comment>
<dbReference type="GO" id="GO:0006567">
    <property type="term" value="P:L-threonine catabolic process"/>
    <property type="evidence" value="ECO:0007669"/>
    <property type="project" value="TreeGrafter"/>
</dbReference>
<keyword evidence="6" id="KW-0456">Lyase</keyword>
<evidence type="ECO:0000313" key="10">
    <source>
        <dbReference type="EMBL" id="TWP51097.1"/>
    </source>
</evidence>
<reference evidence="10 11" key="1">
    <citation type="submission" date="2019-07" db="EMBL/GenBank/DDBJ databases">
        <title>Lentzea xizangensis sp. nov., isolated from Qinghai-Tibetan Plateau Soils.</title>
        <authorList>
            <person name="Huang J."/>
        </authorList>
    </citation>
    <scope>NUCLEOTIDE SEQUENCE [LARGE SCALE GENOMIC DNA]</scope>
    <source>
        <strain evidence="10 11">FXJ1.1311</strain>
    </source>
</reference>
<accession>A0A563ETP4</accession>
<name>A0A563ETP4_9PSEU</name>
<dbReference type="GO" id="GO:0009097">
    <property type="term" value="P:isoleucine biosynthetic process"/>
    <property type="evidence" value="ECO:0007669"/>
    <property type="project" value="TreeGrafter"/>
</dbReference>
<comment type="similarity">
    <text evidence="3">Belongs to the serine/threonine dehydratase family.</text>
</comment>
<proteinExistence type="inferred from homology"/>
<dbReference type="InterPro" id="IPR050147">
    <property type="entry name" value="Ser/Thr_Dehydratase"/>
</dbReference>
<evidence type="ECO:0000259" key="9">
    <source>
        <dbReference type="Pfam" id="PF00291"/>
    </source>
</evidence>
<dbReference type="EMBL" id="VOBR01000009">
    <property type="protein sequence ID" value="TWP51097.1"/>
    <property type="molecule type" value="Genomic_DNA"/>
</dbReference>
<dbReference type="PANTHER" id="PTHR48078">
    <property type="entry name" value="THREONINE DEHYDRATASE, MITOCHONDRIAL-RELATED"/>
    <property type="match status" value="1"/>
</dbReference>
<evidence type="ECO:0000313" key="11">
    <source>
        <dbReference type="Proteomes" id="UP000316639"/>
    </source>
</evidence>
<evidence type="ECO:0000256" key="8">
    <source>
        <dbReference type="ARBA" id="ARBA00031427"/>
    </source>
</evidence>
<evidence type="ECO:0000256" key="7">
    <source>
        <dbReference type="ARBA" id="ARBA00025527"/>
    </source>
</evidence>
<dbReference type="PANTHER" id="PTHR48078:SF6">
    <property type="entry name" value="L-THREONINE DEHYDRATASE CATABOLIC TDCB"/>
    <property type="match status" value="1"/>
</dbReference>
<dbReference type="Proteomes" id="UP000316639">
    <property type="component" value="Unassembled WGS sequence"/>
</dbReference>
<comment type="caution">
    <text evidence="10">The sequence shown here is derived from an EMBL/GenBank/DDBJ whole genome shotgun (WGS) entry which is preliminary data.</text>
</comment>
<dbReference type="GO" id="GO:0006565">
    <property type="term" value="P:L-serine catabolic process"/>
    <property type="evidence" value="ECO:0007669"/>
    <property type="project" value="TreeGrafter"/>
</dbReference>
<dbReference type="GO" id="GO:0003941">
    <property type="term" value="F:L-serine ammonia-lyase activity"/>
    <property type="evidence" value="ECO:0007669"/>
    <property type="project" value="TreeGrafter"/>
</dbReference>
<comment type="function">
    <text evidence="7">Catalyzes the anaerobic formation of alpha-ketobutyrate and ammonia from threonine in a two-step reaction. The first step involved a dehydration of threonine and a production of enamine intermediates (aminocrotonate), which tautomerizes to its imine form (iminobutyrate). Both intermediates are unstable and short-lived. The second step is the nonenzymatic hydrolysis of the enamine/imine intermediates to form 2-ketobutyrate and free ammonia. In the low water environment of the cell, the second step is accelerated by RidA.</text>
</comment>
<keyword evidence="11" id="KW-1185">Reference proteome</keyword>
<keyword evidence="5" id="KW-0663">Pyridoxal phosphate</keyword>
<evidence type="ECO:0000256" key="5">
    <source>
        <dbReference type="ARBA" id="ARBA00022898"/>
    </source>
</evidence>
<gene>
    <name evidence="10" type="ORF">FKR81_15815</name>
</gene>
<dbReference type="Gene3D" id="3.40.50.1100">
    <property type="match status" value="2"/>
</dbReference>
<dbReference type="EC" id="4.3.1.19" evidence="4"/>
<dbReference type="SUPFAM" id="SSF53686">
    <property type="entry name" value="Tryptophan synthase beta subunit-like PLP-dependent enzymes"/>
    <property type="match status" value="1"/>
</dbReference>
<feature type="domain" description="Tryptophan synthase beta chain-like PALP" evidence="9">
    <location>
        <begin position="22"/>
        <end position="297"/>
    </location>
</feature>
<dbReference type="InterPro" id="IPR036052">
    <property type="entry name" value="TrpB-like_PALP_sf"/>
</dbReference>
<sequence>MRLVTISDIEAAAATFGDAVLHTPLLPWRDGRLWLKPECLQPIGAFKIRGAYNALSLVPADVRARGVVAYSSGNHAQAVAYVAKLFGVPATIVVPDNTPQVKIDATRSHGAVVKLVPMAQRESAAEAIAAAEGLTLIPPFDHRDVIAGQGTIGLEIVADMPDVEVVVVPISGGGLISGIGTAVKALRPSVRVIGVEPELASETSIGFRSKTLVHWSADDRARTVADALRGQPSELTFAHILSVVDDVVTVSEEEMLDTVGLLARRSRLVAEPGGAAAVAAYLNRGLPEGKTVAVVSGGNIDPALLARVLAG</sequence>
<evidence type="ECO:0000256" key="4">
    <source>
        <dbReference type="ARBA" id="ARBA00012096"/>
    </source>
</evidence>
<dbReference type="CDD" id="cd01562">
    <property type="entry name" value="Thr-dehyd"/>
    <property type="match status" value="1"/>
</dbReference>